<protein>
    <submittedName>
        <fullName evidence="1">Uncharacterized protein</fullName>
    </submittedName>
</protein>
<dbReference type="AlphaFoldDB" id="A0AB34YWD3"/>
<gene>
    <name evidence="1" type="ORF">GGQ79_002607</name>
</gene>
<sequence length="58" mass="6426">MTEQTNPRVTEAARWLATTPTDQKPHPIIPALRRRFGLTMLEATLAAAESVLIQARAN</sequence>
<name>A0AB34YWD3_9HYPH</name>
<evidence type="ECO:0000313" key="1">
    <source>
        <dbReference type="EMBL" id="MBB4094088.1"/>
    </source>
</evidence>
<dbReference type="EMBL" id="JACIEX010000005">
    <property type="protein sequence ID" value="MBB4094088.1"/>
    <property type="molecule type" value="Genomic_DNA"/>
</dbReference>
<proteinExistence type="predicted"/>
<dbReference type="Proteomes" id="UP000553980">
    <property type="component" value="Unassembled WGS sequence"/>
</dbReference>
<evidence type="ECO:0000313" key="2">
    <source>
        <dbReference type="Proteomes" id="UP000553980"/>
    </source>
</evidence>
<dbReference type="RefSeq" id="WP_168436441.1">
    <property type="nucleotide sequence ID" value="NZ_JACIEX010000005.1"/>
</dbReference>
<organism evidence="1 2">
    <name type="scientific">Brucella pecoris</name>
    <dbReference type="NCBI Taxonomy" id="867683"/>
    <lineage>
        <taxon>Bacteria</taxon>
        <taxon>Pseudomonadati</taxon>
        <taxon>Pseudomonadota</taxon>
        <taxon>Alphaproteobacteria</taxon>
        <taxon>Hyphomicrobiales</taxon>
        <taxon>Brucellaceae</taxon>
        <taxon>Brucella/Ochrobactrum group</taxon>
        <taxon>Brucella</taxon>
    </lineage>
</organism>
<accession>A0AB34YWD3</accession>
<keyword evidence="2" id="KW-1185">Reference proteome</keyword>
<comment type="caution">
    <text evidence="1">The sequence shown here is derived from an EMBL/GenBank/DDBJ whole genome shotgun (WGS) entry which is preliminary data.</text>
</comment>
<reference evidence="1 2" key="1">
    <citation type="submission" date="2020-08" db="EMBL/GenBank/DDBJ databases">
        <title>Genomic Encyclopedia of Type Strains, Phase IV (KMG-IV): sequencing the most valuable type-strain genomes for metagenomic binning, comparative biology and taxonomic classification.</title>
        <authorList>
            <person name="Goeker M."/>
        </authorList>
    </citation>
    <scope>NUCLEOTIDE SEQUENCE [LARGE SCALE GENOMIC DNA]</scope>
    <source>
        <strain evidence="1 2">DSM 23868</strain>
    </source>
</reference>